<protein>
    <recommendedName>
        <fullName evidence="4">Peptidase</fullName>
    </recommendedName>
</protein>
<keyword evidence="1" id="KW-0812">Transmembrane</keyword>
<evidence type="ECO:0000313" key="2">
    <source>
        <dbReference type="EMBL" id="MBS2213801.1"/>
    </source>
</evidence>
<accession>A0ABS5KFL6</accession>
<evidence type="ECO:0008006" key="4">
    <source>
        <dbReference type="Google" id="ProtNLM"/>
    </source>
</evidence>
<evidence type="ECO:0000256" key="1">
    <source>
        <dbReference type="SAM" id="Phobius"/>
    </source>
</evidence>
<gene>
    <name evidence="2" type="ORF">KEM09_20505</name>
</gene>
<keyword evidence="1" id="KW-0472">Membrane</keyword>
<dbReference type="RefSeq" id="WP_212231482.1">
    <property type="nucleotide sequence ID" value="NZ_JAGUCN010000035.1"/>
</dbReference>
<organism evidence="2 3">
    <name type="scientific">Carboxylicivirga mesophila</name>
    <dbReference type="NCBI Taxonomy" id="1166478"/>
    <lineage>
        <taxon>Bacteria</taxon>
        <taxon>Pseudomonadati</taxon>
        <taxon>Bacteroidota</taxon>
        <taxon>Bacteroidia</taxon>
        <taxon>Marinilabiliales</taxon>
        <taxon>Marinilabiliaceae</taxon>
        <taxon>Carboxylicivirga</taxon>
    </lineage>
</organism>
<feature type="transmembrane region" description="Helical" evidence="1">
    <location>
        <begin position="125"/>
        <end position="145"/>
    </location>
</feature>
<keyword evidence="3" id="KW-1185">Reference proteome</keyword>
<proteinExistence type="predicted"/>
<feature type="transmembrane region" description="Helical" evidence="1">
    <location>
        <begin position="21"/>
        <end position="41"/>
    </location>
</feature>
<dbReference type="EMBL" id="JAGUCN010000035">
    <property type="protein sequence ID" value="MBS2213801.1"/>
    <property type="molecule type" value="Genomic_DNA"/>
</dbReference>
<sequence>MATENKKNSVTKIMRVLHRDIGFLMIGLTLVYCVSGIILLYRDTNLFTVNKRYVEQIAPHTPADELGAALELRRLSVTEESTDTIYFNYGTYCKSTGLADYTINTYPDWVWQINGFHKTKSRFGAHWMGLTYGVLLLFLAISSLWMYKPKSSKFKRGLVLTAVGLILAVLALYI</sequence>
<name>A0ABS5KFL6_9BACT</name>
<reference evidence="2 3" key="1">
    <citation type="journal article" date="2014" name="Int. J. Syst. Evol. Microbiol.">
        <title>Carboxylicivirga gen. nov. in the family Marinilabiliaceae with two novel species, Carboxylicivirga mesophila sp. nov. and Carboxylicivirga taeanensis sp. nov., and reclassification of Cytophaga fermentans as Saccharicrinis fermentans gen. nov., comb. nov.</title>
        <authorList>
            <person name="Yang S.H."/>
            <person name="Seo H.S."/>
            <person name="Woo J.H."/>
            <person name="Oh H.M."/>
            <person name="Jang H."/>
            <person name="Lee J.H."/>
            <person name="Kim S.J."/>
            <person name="Kwon K.K."/>
        </authorList>
    </citation>
    <scope>NUCLEOTIDE SEQUENCE [LARGE SCALE GENOMIC DNA]</scope>
    <source>
        <strain evidence="2 3">JCM 18290</strain>
    </source>
</reference>
<comment type="caution">
    <text evidence="2">The sequence shown here is derived from an EMBL/GenBank/DDBJ whole genome shotgun (WGS) entry which is preliminary data.</text>
</comment>
<keyword evidence="1" id="KW-1133">Transmembrane helix</keyword>
<dbReference type="Proteomes" id="UP000721861">
    <property type="component" value="Unassembled WGS sequence"/>
</dbReference>
<feature type="transmembrane region" description="Helical" evidence="1">
    <location>
        <begin position="157"/>
        <end position="173"/>
    </location>
</feature>
<evidence type="ECO:0000313" key="3">
    <source>
        <dbReference type="Proteomes" id="UP000721861"/>
    </source>
</evidence>